<dbReference type="Proteomes" id="UP000260814">
    <property type="component" value="Unassembled WGS sequence"/>
</dbReference>
<feature type="domain" description="Transposase DDE" evidence="2">
    <location>
        <begin position="388"/>
        <end position="514"/>
    </location>
</feature>
<accession>A0A3E4Z3A9</accession>
<feature type="domain" description="Transposase InsH N-terminal" evidence="1">
    <location>
        <begin position="20"/>
        <end position="111"/>
    </location>
</feature>
<proteinExistence type="predicted"/>
<evidence type="ECO:0000259" key="2">
    <source>
        <dbReference type="Pfam" id="PF13751"/>
    </source>
</evidence>
<dbReference type="Pfam" id="PF05598">
    <property type="entry name" value="DUF772"/>
    <property type="match status" value="1"/>
</dbReference>
<sequence>MAKIHFRSYNPNQIVLFPQRIDENIPSDDPVRILNAMVDSFDLSSFHKLYKESGRSAYHPRMMLKAVLYAYMNNIYSCRKIEKSLLRDIHFIWLAGYEKPDYRTINRFRNRVKDEINGIFTQIVLILASKGFISLDVEYVDGTKIESKANRYTFVWRKNVERNRARLLEKIRILLQQIDDVVAQEDACIENTATEFTPSMLTDMISELKASLENVPTASDKEEKKTKRQKAKQINLLESHCKKLAEYNRHMRILGKRNSYSKTDPDATFMHMKEDPMGNGQLKPGYNLQIGTENQFMLDFGLFHNPTDTLTLIPFENSFHERYNRFPLEEVADSGYGSEENYRFMEENGIEAYVKYNIFHKEQRADKYVTNPFKQENLYYNKEKDYYVCPMGQHMKRTGVRHYKTESGYIAESIAYRAARCEGCPLRCMCFSSKSPGRTIEVNHRLKEYKQKARERLTSEKGSKHRGQRCIEPEAVFGQIKYDMGYKRFRHFGKDKVTMDFAFFAIAFNIKKMCAKIKNEKMTDKNYQNIRVA</sequence>
<dbReference type="InterPro" id="IPR047629">
    <property type="entry name" value="IS1182_transpos"/>
</dbReference>
<comment type="caution">
    <text evidence="3">The sequence shown here is derived from an EMBL/GenBank/DDBJ whole genome shotgun (WGS) entry which is preliminary data.</text>
</comment>
<name>A0A3E4Z3A9_9BACT</name>
<evidence type="ECO:0000313" key="3">
    <source>
        <dbReference type="EMBL" id="RGM83732.1"/>
    </source>
</evidence>
<evidence type="ECO:0000259" key="1">
    <source>
        <dbReference type="Pfam" id="PF05598"/>
    </source>
</evidence>
<dbReference type="NCBIfam" id="NF033551">
    <property type="entry name" value="transpos_IS1182"/>
    <property type="match status" value="1"/>
</dbReference>
<dbReference type="Pfam" id="PF13751">
    <property type="entry name" value="DDE_Tnp_1_6"/>
    <property type="match status" value="1"/>
</dbReference>
<dbReference type="EMBL" id="QSTW01000055">
    <property type="protein sequence ID" value="RGM83732.1"/>
    <property type="molecule type" value="Genomic_DNA"/>
</dbReference>
<dbReference type="PANTHER" id="PTHR33408:SF2">
    <property type="entry name" value="TRANSPOSASE DDE DOMAIN-CONTAINING PROTEIN"/>
    <property type="match status" value="1"/>
</dbReference>
<reference evidence="3 4" key="1">
    <citation type="submission" date="2018-08" db="EMBL/GenBank/DDBJ databases">
        <title>A genome reference for cultivated species of the human gut microbiota.</title>
        <authorList>
            <person name="Zou Y."/>
            <person name="Xue W."/>
            <person name="Luo G."/>
        </authorList>
    </citation>
    <scope>NUCLEOTIDE SEQUENCE [LARGE SCALE GENOMIC DNA]</scope>
    <source>
        <strain evidence="3 4">OM06-2</strain>
    </source>
</reference>
<dbReference type="RefSeq" id="WP_117703105.1">
    <property type="nucleotide sequence ID" value="NZ_QSTW01000055.1"/>
</dbReference>
<organism evidence="3 4">
    <name type="scientific">Phocaeicola plebeius</name>
    <dbReference type="NCBI Taxonomy" id="310297"/>
    <lineage>
        <taxon>Bacteria</taxon>
        <taxon>Pseudomonadati</taxon>
        <taxon>Bacteroidota</taxon>
        <taxon>Bacteroidia</taxon>
        <taxon>Bacteroidales</taxon>
        <taxon>Bacteroidaceae</taxon>
        <taxon>Phocaeicola</taxon>
    </lineage>
</organism>
<dbReference type="InterPro" id="IPR008490">
    <property type="entry name" value="Transposase_InsH_N"/>
</dbReference>
<dbReference type="AlphaFoldDB" id="A0A3E4Z3A9"/>
<dbReference type="InterPro" id="IPR025668">
    <property type="entry name" value="Tnp_DDE_dom"/>
</dbReference>
<evidence type="ECO:0000313" key="4">
    <source>
        <dbReference type="Proteomes" id="UP000260814"/>
    </source>
</evidence>
<gene>
    <name evidence="3" type="ORF">DXB87_17460</name>
</gene>
<dbReference type="PANTHER" id="PTHR33408">
    <property type="entry name" value="TRANSPOSASE"/>
    <property type="match status" value="1"/>
</dbReference>
<protein>
    <submittedName>
        <fullName evidence="3">IS1182-like element ISBf4 family transposase</fullName>
    </submittedName>
</protein>